<protein>
    <submittedName>
        <fullName evidence="1">Uncharacterized protein</fullName>
    </submittedName>
</protein>
<reference evidence="1" key="1">
    <citation type="journal article" date="2022" name="bioRxiv">
        <title>Sequencing and chromosome-scale assembly of the giantPleurodeles waltlgenome.</title>
        <authorList>
            <person name="Brown T."/>
            <person name="Elewa A."/>
            <person name="Iarovenko S."/>
            <person name="Subramanian E."/>
            <person name="Araus A.J."/>
            <person name="Petzold A."/>
            <person name="Susuki M."/>
            <person name="Suzuki K.-i.T."/>
            <person name="Hayashi T."/>
            <person name="Toyoda A."/>
            <person name="Oliveira C."/>
            <person name="Osipova E."/>
            <person name="Leigh N.D."/>
            <person name="Simon A."/>
            <person name="Yun M.H."/>
        </authorList>
    </citation>
    <scope>NUCLEOTIDE SEQUENCE</scope>
    <source>
        <strain evidence="1">20211129_DDA</strain>
        <tissue evidence="1">Liver</tissue>
    </source>
</reference>
<organism evidence="1 2">
    <name type="scientific">Pleurodeles waltl</name>
    <name type="common">Iberian ribbed newt</name>
    <dbReference type="NCBI Taxonomy" id="8319"/>
    <lineage>
        <taxon>Eukaryota</taxon>
        <taxon>Metazoa</taxon>
        <taxon>Chordata</taxon>
        <taxon>Craniata</taxon>
        <taxon>Vertebrata</taxon>
        <taxon>Euteleostomi</taxon>
        <taxon>Amphibia</taxon>
        <taxon>Batrachia</taxon>
        <taxon>Caudata</taxon>
        <taxon>Salamandroidea</taxon>
        <taxon>Salamandridae</taxon>
        <taxon>Pleurodelinae</taxon>
        <taxon>Pleurodeles</taxon>
    </lineage>
</organism>
<comment type="caution">
    <text evidence="1">The sequence shown here is derived from an EMBL/GenBank/DDBJ whole genome shotgun (WGS) entry which is preliminary data.</text>
</comment>
<accession>A0AAV7LHG0</accession>
<sequence>MFTRHLHSSTRLSRLVQGCSIHALLPYGVWWSGAGGLPWQESFAWDRGSVGFSSDSFSAPSVIIDGLIQTGSISFRSFGFEEVICRLRAGAGSDAG</sequence>
<dbReference type="AlphaFoldDB" id="A0AAV7LHG0"/>
<gene>
    <name evidence="1" type="ORF">NDU88_004054</name>
</gene>
<proteinExistence type="predicted"/>
<keyword evidence="2" id="KW-1185">Reference proteome</keyword>
<evidence type="ECO:0000313" key="1">
    <source>
        <dbReference type="EMBL" id="KAJ1090926.1"/>
    </source>
</evidence>
<dbReference type="Proteomes" id="UP001066276">
    <property type="component" value="Chromosome 11"/>
</dbReference>
<name>A0AAV7LHG0_PLEWA</name>
<evidence type="ECO:0000313" key="2">
    <source>
        <dbReference type="Proteomes" id="UP001066276"/>
    </source>
</evidence>
<dbReference type="EMBL" id="JANPWB010000015">
    <property type="protein sequence ID" value="KAJ1090926.1"/>
    <property type="molecule type" value="Genomic_DNA"/>
</dbReference>